<dbReference type="EMBL" id="QNRR01000002">
    <property type="protein sequence ID" value="RBP46558.1"/>
    <property type="molecule type" value="Genomic_DNA"/>
</dbReference>
<evidence type="ECO:0008006" key="3">
    <source>
        <dbReference type="Google" id="ProtNLM"/>
    </source>
</evidence>
<reference evidence="1 2" key="1">
    <citation type="submission" date="2018-06" db="EMBL/GenBank/DDBJ databases">
        <title>Genomic Encyclopedia of Type Strains, Phase IV (KMG-IV): sequencing the most valuable type-strain genomes for metagenomic binning, comparative biology and taxonomic classification.</title>
        <authorList>
            <person name="Goeker M."/>
        </authorList>
    </citation>
    <scope>NUCLEOTIDE SEQUENCE [LARGE SCALE GENOMIC DNA]</scope>
    <source>
        <strain evidence="1 2">DSM 25532</strain>
    </source>
</reference>
<organism evidence="1 2">
    <name type="scientific">Roseimicrobium gellanilyticum</name>
    <dbReference type="NCBI Taxonomy" id="748857"/>
    <lineage>
        <taxon>Bacteria</taxon>
        <taxon>Pseudomonadati</taxon>
        <taxon>Verrucomicrobiota</taxon>
        <taxon>Verrucomicrobiia</taxon>
        <taxon>Verrucomicrobiales</taxon>
        <taxon>Verrucomicrobiaceae</taxon>
        <taxon>Roseimicrobium</taxon>
    </lineage>
</organism>
<dbReference type="Proteomes" id="UP000253426">
    <property type="component" value="Unassembled WGS sequence"/>
</dbReference>
<accession>A0A366HTZ2</accession>
<sequence length="167" mass="19230">MEMKSYDAYLAILESVRDTISSDLMHQHQLRCEVGDWMDSAVLKLQKDSWTSGGTAQGIFFSIWLGEKELKARRFNYNIHALKMSDLPGHFVKPREFAAAFREKLEADDLNSGWPNLSTDYGPQTLMQGWMPLDEVTFRQDVEALIERFVGMLQVIDALLLERKNRA</sequence>
<gene>
    <name evidence="1" type="ORF">DES53_102949</name>
</gene>
<name>A0A366HTZ2_9BACT</name>
<evidence type="ECO:0000313" key="2">
    <source>
        <dbReference type="Proteomes" id="UP000253426"/>
    </source>
</evidence>
<comment type="caution">
    <text evidence="1">The sequence shown here is derived from an EMBL/GenBank/DDBJ whole genome shotgun (WGS) entry which is preliminary data.</text>
</comment>
<protein>
    <recommendedName>
        <fullName evidence="3">DUF4268 domain-containing protein</fullName>
    </recommendedName>
</protein>
<proteinExistence type="predicted"/>
<dbReference type="AlphaFoldDB" id="A0A366HTZ2"/>
<keyword evidence="2" id="KW-1185">Reference proteome</keyword>
<evidence type="ECO:0000313" key="1">
    <source>
        <dbReference type="EMBL" id="RBP46558.1"/>
    </source>
</evidence>